<dbReference type="Gene3D" id="3.40.605.10">
    <property type="entry name" value="Aldehyde Dehydrogenase, Chain A, domain 1"/>
    <property type="match status" value="1"/>
</dbReference>
<keyword evidence="5" id="KW-1185">Reference proteome</keyword>
<dbReference type="RefSeq" id="WP_290280113.1">
    <property type="nucleotide sequence ID" value="NZ_JAUFQI010000001.1"/>
</dbReference>
<dbReference type="CDD" id="cd00038">
    <property type="entry name" value="CAP_ED"/>
    <property type="match status" value="1"/>
</dbReference>
<proteinExistence type="predicted"/>
<dbReference type="InterPro" id="IPR015590">
    <property type="entry name" value="Aldehyde_DH_dom"/>
</dbReference>
<keyword evidence="1" id="KW-0560">Oxidoreductase</keyword>
<dbReference type="Proteomes" id="UP001595710">
    <property type="component" value="Unassembled WGS sequence"/>
</dbReference>
<evidence type="ECO:0000259" key="2">
    <source>
        <dbReference type="Pfam" id="PF00027"/>
    </source>
</evidence>
<dbReference type="Gene3D" id="3.40.309.10">
    <property type="entry name" value="Aldehyde Dehydrogenase, Chain A, domain 2"/>
    <property type="match status" value="1"/>
</dbReference>
<dbReference type="InterPro" id="IPR016163">
    <property type="entry name" value="Ald_DH_C"/>
</dbReference>
<reference evidence="5" key="1">
    <citation type="journal article" date="2019" name="Int. J. Syst. Evol. Microbiol.">
        <title>The Global Catalogue of Microorganisms (GCM) 10K type strain sequencing project: providing services to taxonomists for standard genome sequencing and annotation.</title>
        <authorList>
            <consortium name="The Broad Institute Genomics Platform"/>
            <consortium name="The Broad Institute Genome Sequencing Center for Infectious Disease"/>
            <person name="Wu L."/>
            <person name="Ma J."/>
        </authorList>
    </citation>
    <scope>NUCLEOTIDE SEQUENCE [LARGE SCALE GENOMIC DNA]</scope>
    <source>
        <strain evidence="5">CECT 8288</strain>
    </source>
</reference>
<sequence>MMNKIFVHDDIVALNSKHRSIAKVTELGTLVTVSKGDLLYRQGELAKDTIFVTNGSIHTFEFDDALEMESNHRLYKSGQLLTSVASHGQHHCVSARALEESTVCLLSQETTEALMSGTVAQSKYFFQMMRDTLNAQTQTAIDVRNYEESSPVLDAIIDRSVQAQSSLFELPEAELDELIFDIADQINRQAWQLAAQAIAESGMGKLEHRVQKIMLGSLEVAASLKDQPGVGSLTLEGDEVEQMLTSMGVILGLIPITNPVETLVFKVLIALKSRNSIVLSCHRNAKNVSLETVSIIHQVLTQYGINSDVVLLPDLPIGRKVTQLLMRHKGVNFILATGGEGVVQESYRSGTPSIGVGKGNAPVWIREDANINQAAAMIVESKAFDNGVVCGSENNLIVSEAIASDFCESLIANNAAVLAEHEVQQLLGHCFDTKGIQRDWLGKSAAAIAEHCDIERDYPIELLVCPIEVDQLDSLFLCEKLAPILSLLQVNTDQQALSIAQAILASEGRGHTAIVHSQNREAVEAYTKAVDVSRVLVNSPGTQGCIGACNGLKLSWTLGCGTAGGGSTSDNVTYEHLMNKKRLAFGHIKSEE</sequence>
<evidence type="ECO:0000313" key="5">
    <source>
        <dbReference type="Proteomes" id="UP001595710"/>
    </source>
</evidence>
<dbReference type="InterPro" id="IPR016162">
    <property type="entry name" value="Ald_DH_N"/>
</dbReference>
<protein>
    <submittedName>
        <fullName evidence="4">Aldehyde dehydrogenase family protein</fullName>
    </submittedName>
</protein>
<comment type="caution">
    <text evidence="4">The sequence shown here is derived from an EMBL/GenBank/DDBJ whole genome shotgun (WGS) entry which is preliminary data.</text>
</comment>
<dbReference type="SUPFAM" id="SSF51206">
    <property type="entry name" value="cAMP-binding domain-like"/>
    <property type="match status" value="1"/>
</dbReference>
<dbReference type="InterPro" id="IPR014710">
    <property type="entry name" value="RmlC-like_jellyroll"/>
</dbReference>
<evidence type="ECO:0000256" key="1">
    <source>
        <dbReference type="ARBA" id="ARBA00023002"/>
    </source>
</evidence>
<gene>
    <name evidence="4" type="ORF">ACFOND_15445</name>
</gene>
<feature type="domain" description="Aldehyde dehydrogenase" evidence="3">
    <location>
        <begin position="151"/>
        <end position="557"/>
    </location>
</feature>
<dbReference type="PANTHER" id="PTHR11699">
    <property type="entry name" value="ALDEHYDE DEHYDROGENASE-RELATED"/>
    <property type="match status" value="1"/>
</dbReference>
<feature type="domain" description="Cyclic nucleotide-binding" evidence="2">
    <location>
        <begin position="31"/>
        <end position="116"/>
    </location>
</feature>
<dbReference type="SUPFAM" id="SSF53720">
    <property type="entry name" value="ALDH-like"/>
    <property type="match status" value="1"/>
</dbReference>
<dbReference type="Pfam" id="PF00171">
    <property type="entry name" value="Aldedh"/>
    <property type="match status" value="1"/>
</dbReference>
<dbReference type="Gene3D" id="2.60.120.10">
    <property type="entry name" value="Jelly Rolls"/>
    <property type="match status" value="1"/>
</dbReference>
<dbReference type="Pfam" id="PF00027">
    <property type="entry name" value="cNMP_binding"/>
    <property type="match status" value="1"/>
</dbReference>
<dbReference type="EMBL" id="JBHRYN010000069">
    <property type="protein sequence ID" value="MFC3703025.1"/>
    <property type="molecule type" value="Genomic_DNA"/>
</dbReference>
<evidence type="ECO:0000313" key="4">
    <source>
        <dbReference type="EMBL" id="MFC3703025.1"/>
    </source>
</evidence>
<organism evidence="4 5">
    <name type="scientific">Reinekea marina</name>
    <dbReference type="NCBI Taxonomy" id="1310421"/>
    <lineage>
        <taxon>Bacteria</taxon>
        <taxon>Pseudomonadati</taxon>
        <taxon>Pseudomonadota</taxon>
        <taxon>Gammaproteobacteria</taxon>
        <taxon>Oceanospirillales</taxon>
        <taxon>Saccharospirillaceae</taxon>
        <taxon>Reinekea</taxon>
    </lineage>
</organism>
<dbReference type="InterPro" id="IPR016161">
    <property type="entry name" value="Ald_DH/histidinol_DH"/>
</dbReference>
<evidence type="ECO:0000259" key="3">
    <source>
        <dbReference type="Pfam" id="PF00171"/>
    </source>
</evidence>
<name>A0ABV7WX47_9GAMM</name>
<accession>A0ABV7WX47</accession>
<dbReference type="InterPro" id="IPR018490">
    <property type="entry name" value="cNMP-bd_dom_sf"/>
</dbReference>
<dbReference type="InterPro" id="IPR000595">
    <property type="entry name" value="cNMP-bd_dom"/>
</dbReference>